<keyword evidence="1" id="KW-1133">Transmembrane helix</keyword>
<accession>A0A427TI83</accession>
<dbReference type="RefSeq" id="WP_125481861.1">
    <property type="nucleotide sequence ID" value="NZ_RSFW01000027.1"/>
</dbReference>
<sequence length="204" mass="22796">MLVEINLLPKKEHRKSSQLIIAFILFLLFAGMLTGVYLQGSNYSGKMKSLDHQIEVLQKLNTAQQEKLAADNAGNSMVKLQAAVQWAEQYPMDAVPLLQGVISLLPERGFIQNFEYNTADSILVTIQYDASREAAYYLSSLKQADWVQDAELLSIVAAELEEEAAVNGNSQNSDEKTLPRYSAVYKITYDQDVLKDKKRGGNES</sequence>
<gene>
    <name evidence="2" type="ORF">EJA10_20290</name>
</gene>
<keyword evidence="1" id="KW-0812">Transmembrane</keyword>
<name>A0A427TI83_9BACI</name>
<keyword evidence="1" id="KW-0472">Membrane</keyword>
<dbReference type="EMBL" id="RSFW01000027">
    <property type="protein sequence ID" value="RSD23313.1"/>
    <property type="molecule type" value="Genomic_DNA"/>
</dbReference>
<comment type="caution">
    <text evidence="2">The sequence shown here is derived from an EMBL/GenBank/DDBJ whole genome shotgun (WGS) entry which is preliminary data.</text>
</comment>
<proteinExistence type="predicted"/>
<evidence type="ECO:0000256" key="1">
    <source>
        <dbReference type="SAM" id="Phobius"/>
    </source>
</evidence>
<dbReference type="OrthoDB" id="2971140at2"/>
<organism evidence="2 3">
    <name type="scientific">Mesobacillus subterraneus</name>
    <dbReference type="NCBI Taxonomy" id="285983"/>
    <lineage>
        <taxon>Bacteria</taxon>
        <taxon>Bacillati</taxon>
        <taxon>Bacillota</taxon>
        <taxon>Bacilli</taxon>
        <taxon>Bacillales</taxon>
        <taxon>Bacillaceae</taxon>
        <taxon>Mesobacillus</taxon>
    </lineage>
</organism>
<evidence type="ECO:0000313" key="2">
    <source>
        <dbReference type="EMBL" id="RSD23313.1"/>
    </source>
</evidence>
<evidence type="ECO:0000313" key="3">
    <source>
        <dbReference type="Proteomes" id="UP000279911"/>
    </source>
</evidence>
<evidence type="ECO:0008006" key="4">
    <source>
        <dbReference type="Google" id="ProtNLM"/>
    </source>
</evidence>
<feature type="transmembrane region" description="Helical" evidence="1">
    <location>
        <begin position="20"/>
        <end position="38"/>
    </location>
</feature>
<dbReference type="AlphaFoldDB" id="A0A427TI83"/>
<reference evidence="3" key="1">
    <citation type="submission" date="2018-12" db="EMBL/GenBank/DDBJ databases">
        <title>Bacillus chawlae sp. nov., Bacillus glennii sp. nov., and Bacillus saganii sp. nov. Isolated from the Vehicle Assembly Building at Kennedy Space Center where the Viking Spacecraft were Assembled.</title>
        <authorList>
            <person name="Seuylemezian A."/>
            <person name="Vaishampayan P."/>
        </authorList>
    </citation>
    <scope>NUCLEOTIDE SEQUENCE [LARGE SCALE GENOMIC DNA]</scope>
    <source>
        <strain evidence="3">DSM 13966</strain>
    </source>
</reference>
<dbReference type="Proteomes" id="UP000279911">
    <property type="component" value="Unassembled WGS sequence"/>
</dbReference>
<protein>
    <recommendedName>
        <fullName evidence="4">Fimbrial protein</fullName>
    </recommendedName>
</protein>